<protein>
    <submittedName>
        <fullName evidence="2">Uncharacterized protein</fullName>
    </submittedName>
</protein>
<proteinExistence type="predicted"/>
<evidence type="ECO:0000313" key="2">
    <source>
        <dbReference type="EMBL" id="CEM48414.1"/>
    </source>
</evidence>
<organism evidence="2">
    <name type="scientific">Chromera velia CCMP2878</name>
    <dbReference type="NCBI Taxonomy" id="1169474"/>
    <lineage>
        <taxon>Eukaryota</taxon>
        <taxon>Sar</taxon>
        <taxon>Alveolata</taxon>
        <taxon>Colpodellida</taxon>
        <taxon>Chromeraceae</taxon>
        <taxon>Chromera</taxon>
    </lineage>
</organism>
<feature type="compositionally biased region" description="Low complexity" evidence="1">
    <location>
        <begin position="144"/>
        <end position="167"/>
    </location>
</feature>
<reference evidence="2" key="1">
    <citation type="submission" date="2014-11" db="EMBL/GenBank/DDBJ databases">
        <authorList>
            <person name="Otto D Thomas"/>
            <person name="Naeem Raeece"/>
        </authorList>
    </citation>
    <scope>NUCLEOTIDE SEQUENCE</scope>
</reference>
<dbReference type="PhylomeDB" id="A0A0G4HVH2"/>
<feature type="region of interest" description="Disordered" evidence="1">
    <location>
        <begin position="136"/>
        <end position="178"/>
    </location>
</feature>
<gene>
    <name evidence="2" type="ORF">Cvel_8826</name>
</gene>
<evidence type="ECO:0000256" key="1">
    <source>
        <dbReference type="SAM" id="MobiDB-lite"/>
    </source>
</evidence>
<name>A0A0G4HVH2_9ALVE</name>
<dbReference type="EMBL" id="CDMZ01004027">
    <property type="protein sequence ID" value="CEM48414.1"/>
    <property type="molecule type" value="Genomic_DNA"/>
</dbReference>
<dbReference type="AlphaFoldDB" id="A0A0G4HVH2"/>
<feature type="region of interest" description="Disordered" evidence="1">
    <location>
        <begin position="229"/>
        <end position="252"/>
    </location>
</feature>
<accession>A0A0G4HVH2</accession>
<dbReference type="VEuPathDB" id="CryptoDB:Cvel_8826"/>
<sequence>MKDCILRATGETETVRLVSQVRALLGMKSTDYKDAEDYEAGVIEICNALAELMVEEEVVAKYVGPPGGDRDPVGSISGIEHEDMRANVRSQLPASLPFYGEKRACEQMKNFRKPAAFRPKGKSPSHHQLPDSMATAAGRISGGAPRHPAPSRSQPQQQQPPRHSGQPPKTPPPCDHSNHRANKCLRKLYCRDCSQFGHQTGDCALAKAEGAGGLLRKYKWGKFRNEGGAALTGSPDDHSDGSSPGPAAQTVGALTSVSSSPPVSEGFSFVLGFFLMWGRVAPHARGGG</sequence>